<feature type="signal peptide" evidence="1">
    <location>
        <begin position="1"/>
        <end position="21"/>
    </location>
</feature>
<evidence type="ECO:0000256" key="1">
    <source>
        <dbReference type="SAM" id="SignalP"/>
    </source>
</evidence>
<feature type="chain" id="PRO_5021876235" evidence="1">
    <location>
        <begin position="22"/>
        <end position="629"/>
    </location>
</feature>
<organism evidence="2 3">
    <name type="scientific">Chryseobacterium aquifrigidense</name>
    <dbReference type="NCBI Taxonomy" id="558021"/>
    <lineage>
        <taxon>Bacteria</taxon>
        <taxon>Pseudomonadati</taxon>
        <taxon>Bacteroidota</taxon>
        <taxon>Flavobacteriia</taxon>
        <taxon>Flavobacteriales</taxon>
        <taxon>Weeksellaceae</taxon>
        <taxon>Chryseobacterium group</taxon>
        <taxon>Chryseobacterium</taxon>
    </lineage>
</organism>
<name>A0A543EC46_9FLAO</name>
<dbReference type="RefSeq" id="WP_142018326.1">
    <property type="nucleotide sequence ID" value="NZ_VFPD01000002.1"/>
</dbReference>
<gene>
    <name evidence="2" type="ORF">FB551_3474</name>
</gene>
<comment type="caution">
    <text evidence="2">The sequence shown here is derived from an EMBL/GenBank/DDBJ whole genome shotgun (WGS) entry which is preliminary data.</text>
</comment>
<keyword evidence="3" id="KW-1185">Reference proteome</keyword>
<reference evidence="2 3" key="1">
    <citation type="submission" date="2019-06" db="EMBL/GenBank/DDBJ databases">
        <title>Sorghum-associated microbial communities from plants grown in Nebraska, USA.</title>
        <authorList>
            <person name="Schachtman D."/>
        </authorList>
    </citation>
    <scope>NUCLEOTIDE SEQUENCE [LARGE SCALE GENOMIC DNA]</scope>
    <source>
        <strain evidence="2 3">110</strain>
    </source>
</reference>
<keyword evidence="1" id="KW-0732">Signal</keyword>
<sequence length="629" mass="70773">MKKINLLILMAIMSIIFSCRTELTNETDTNITQSDFRKTIKLKEALAFKTYITGIKNGPPHTHGKKEDCFSSLPDDATVTVITQHNVTSYSTVIRNLDRSSDVLVYSIDNENKSIGFIAKYKPADLTKNYQIDNFTGTVEYTTLDGRPMGTKELSNGAPLPDKATAAKTFANKIDCSLSIRLIEVECNGEHHTPSEYSQCTASEKPYYVVEITEVCPSGGQPPKGFPNMGMYDGGDSSGNSGTTTNEMSIQDSFNYMLNEAGFSELSAEEYTYIQNNQYIGGQLLSYFYNNLYGNKDKILHGAIQYLIQNINSNETFIIKWKNFEPMLTFADKFLQENSDTLNAEQIFIRQKDLNDAIIQNSNLLLDIPCSELDNWQTVAQHNVPQSVKDKLQNIKNQTSWWSNWQITNLDDGASTKINMDLFPIQINSLPNKPNSTQKYTPEEFFNFFRLNLNLFAEKFTPIVDSYYGINDTTLWNSSNPLGSLIHIEIPINDGTVICSGFGPKAWVFSTIKAPMSIGYDGIHPVSGNRLFGYYVNPNDNSMYIFTRGVDRVSQIATSTPNLANYLIESSAFFGADQLWKGMQDKLSKYINDRNGNANKLPEKTYRPDYTKIKNYLKGKAPLSSLGCH</sequence>
<evidence type="ECO:0000313" key="2">
    <source>
        <dbReference type="EMBL" id="TQM19079.1"/>
    </source>
</evidence>
<proteinExistence type="predicted"/>
<dbReference type="EMBL" id="VFPD01000002">
    <property type="protein sequence ID" value="TQM19079.1"/>
    <property type="molecule type" value="Genomic_DNA"/>
</dbReference>
<dbReference type="AlphaFoldDB" id="A0A543EC46"/>
<evidence type="ECO:0000313" key="3">
    <source>
        <dbReference type="Proteomes" id="UP000316437"/>
    </source>
</evidence>
<dbReference type="PROSITE" id="PS51257">
    <property type="entry name" value="PROKAR_LIPOPROTEIN"/>
    <property type="match status" value="1"/>
</dbReference>
<protein>
    <submittedName>
        <fullName evidence="2">Uncharacterized protein</fullName>
    </submittedName>
</protein>
<dbReference type="Proteomes" id="UP000316437">
    <property type="component" value="Unassembled WGS sequence"/>
</dbReference>
<accession>A0A543EC46</accession>